<feature type="transmembrane region" description="Helical" evidence="6">
    <location>
        <begin position="221"/>
        <end position="241"/>
    </location>
</feature>
<evidence type="ECO:0000256" key="2">
    <source>
        <dbReference type="ARBA" id="ARBA00022692"/>
    </source>
</evidence>
<sequence>MSSETTKSPQERFLSSGRTFIDNNAGFLLIGAGQGCFAAMDVAVKKANQIDPSIPILELILIRMVVTYMCCMVYMYHNQISDIWFGPAEVRGLLVLRGVFSFASIFGLYYSLVYLPLSTATVLTFLVPFCTAISGALFLKETFHLKEGLAGAFSLSGVILIARPPFLFGENTDENGKNSVDAAQRVMAVGLALFGVLGTTGGWTAIRVIGKRSLPVQTLTAYALMCVLGSAILMCILRVPFVNPKHLIWWILVVVIGIFGFLAQILSTMGLQRDALGRGTLAVYTQIVFALIFERMFFDYTIPYLSVLGTLIILSSALFTVVTKPAQTTRDGIDDEEATLLFDGEEDDSRNVTEEHPTRRSNDST</sequence>
<comment type="caution">
    <text evidence="8">The sequence shown here is derived from an EMBL/GenBank/DDBJ whole genome shotgun (WGS) entry which is preliminary data.</text>
</comment>
<feature type="transmembrane region" description="Helical" evidence="6">
    <location>
        <begin position="21"/>
        <end position="44"/>
    </location>
</feature>
<keyword evidence="4 6" id="KW-0472">Membrane</keyword>
<feature type="transmembrane region" description="Helical" evidence="6">
    <location>
        <begin position="304"/>
        <end position="322"/>
    </location>
</feature>
<dbReference type="GO" id="GO:0016020">
    <property type="term" value="C:membrane"/>
    <property type="evidence" value="ECO:0007669"/>
    <property type="project" value="UniProtKB-SubCell"/>
</dbReference>
<dbReference type="PANTHER" id="PTHR22911">
    <property type="entry name" value="ACYL-MALONYL CONDENSING ENZYME-RELATED"/>
    <property type="match status" value="1"/>
</dbReference>
<evidence type="ECO:0000256" key="3">
    <source>
        <dbReference type="ARBA" id="ARBA00022989"/>
    </source>
</evidence>
<dbReference type="PANTHER" id="PTHR22911:SF6">
    <property type="entry name" value="SOLUTE CARRIER FAMILY 35 MEMBER G1"/>
    <property type="match status" value="1"/>
</dbReference>
<feature type="transmembrane region" description="Helical" evidence="6">
    <location>
        <begin position="117"/>
        <end position="139"/>
    </location>
</feature>
<dbReference type="InterPro" id="IPR000620">
    <property type="entry name" value="EamA_dom"/>
</dbReference>
<accession>A0AAW0DA07</accession>
<evidence type="ECO:0000259" key="7">
    <source>
        <dbReference type="Pfam" id="PF00892"/>
    </source>
</evidence>
<feature type="transmembrane region" description="Helical" evidence="6">
    <location>
        <begin position="281"/>
        <end position="298"/>
    </location>
</feature>
<keyword evidence="3 6" id="KW-1133">Transmembrane helix</keyword>
<feature type="domain" description="EamA" evidence="7">
    <location>
        <begin position="191"/>
        <end position="321"/>
    </location>
</feature>
<name>A0AAW0DA07_9AGAR</name>
<feature type="transmembrane region" description="Helical" evidence="6">
    <location>
        <begin position="186"/>
        <end position="209"/>
    </location>
</feature>
<feature type="transmembrane region" description="Helical" evidence="6">
    <location>
        <begin position="148"/>
        <end position="166"/>
    </location>
</feature>
<dbReference type="InterPro" id="IPR037185">
    <property type="entry name" value="EmrE-like"/>
</dbReference>
<feature type="transmembrane region" description="Helical" evidence="6">
    <location>
        <begin position="56"/>
        <end position="76"/>
    </location>
</feature>
<evidence type="ECO:0000313" key="8">
    <source>
        <dbReference type="EMBL" id="KAK7047456.1"/>
    </source>
</evidence>
<proteinExistence type="predicted"/>
<keyword evidence="9" id="KW-1185">Reference proteome</keyword>
<feature type="region of interest" description="Disordered" evidence="5">
    <location>
        <begin position="341"/>
        <end position="365"/>
    </location>
</feature>
<gene>
    <name evidence="8" type="ORF">VNI00_006687</name>
</gene>
<protein>
    <recommendedName>
        <fullName evidence="7">EamA domain-containing protein</fullName>
    </recommendedName>
</protein>
<evidence type="ECO:0000313" key="9">
    <source>
        <dbReference type="Proteomes" id="UP001383192"/>
    </source>
</evidence>
<dbReference type="EMBL" id="JAYKXP010000020">
    <property type="protein sequence ID" value="KAK7047456.1"/>
    <property type="molecule type" value="Genomic_DNA"/>
</dbReference>
<keyword evidence="2 6" id="KW-0812">Transmembrane</keyword>
<organism evidence="8 9">
    <name type="scientific">Paramarasmius palmivorus</name>
    <dbReference type="NCBI Taxonomy" id="297713"/>
    <lineage>
        <taxon>Eukaryota</taxon>
        <taxon>Fungi</taxon>
        <taxon>Dikarya</taxon>
        <taxon>Basidiomycota</taxon>
        <taxon>Agaricomycotina</taxon>
        <taxon>Agaricomycetes</taxon>
        <taxon>Agaricomycetidae</taxon>
        <taxon>Agaricales</taxon>
        <taxon>Marasmiineae</taxon>
        <taxon>Marasmiaceae</taxon>
        <taxon>Paramarasmius</taxon>
    </lineage>
</organism>
<evidence type="ECO:0000256" key="5">
    <source>
        <dbReference type="SAM" id="MobiDB-lite"/>
    </source>
</evidence>
<reference evidence="8 9" key="1">
    <citation type="submission" date="2024-01" db="EMBL/GenBank/DDBJ databases">
        <title>A draft genome for a cacao thread blight-causing isolate of Paramarasmius palmivorus.</title>
        <authorList>
            <person name="Baruah I.K."/>
            <person name="Bukari Y."/>
            <person name="Amoako-Attah I."/>
            <person name="Meinhardt L.W."/>
            <person name="Bailey B.A."/>
            <person name="Cohen S.P."/>
        </authorList>
    </citation>
    <scope>NUCLEOTIDE SEQUENCE [LARGE SCALE GENOMIC DNA]</scope>
    <source>
        <strain evidence="8 9">GH-12</strain>
    </source>
</reference>
<dbReference type="Pfam" id="PF00892">
    <property type="entry name" value="EamA"/>
    <property type="match status" value="2"/>
</dbReference>
<feature type="transmembrane region" description="Helical" evidence="6">
    <location>
        <begin position="88"/>
        <end position="111"/>
    </location>
</feature>
<feature type="domain" description="EamA" evidence="7">
    <location>
        <begin position="29"/>
        <end position="162"/>
    </location>
</feature>
<evidence type="ECO:0000256" key="4">
    <source>
        <dbReference type="ARBA" id="ARBA00023136"/>
    </source>
</evidence>
<evidence type="ECO:0000256" key="6">
    <source>
        <dbReference type="SAM" id="Phobius"/>
    </source>
</evidence>
<evidence type="ECO:0000256" key="1">
    <source>
        <dbReference type="ARBA" id="ARBA00004141"/>
    </source>
</evidence>
<dbReference type="AlphaFoldDB" id="A0AAW0DA07"/>
<feature type="compositionally biased region" description="Basic and acidic residues" evidence="5">
    <location>
        <begin position="349"/>
        <end position="365"/>
    </location>
</feature>
<feature type="transmembrane region" description="Helical" evidence="6">
    <location>
        <begin position="247"/>
        <end position="269"/>
    </location>
</feature>
<dbReference type="Proteomes" id="UP001383192">
    <property type="component" value="Unassembled WGS sequence"/>
</dbReference>
<dbReference type="SUPFAM" id="SSF103481">
    <property type="entry name" value="Multidrug resistance efflux transporter EmrE"/>
    <property type="match status" value="2"/>
</dbReference>
<comment type="subcellular location">
    <subcellularLocation>
        <location evidence="1">Membrane</location>
        <topology evidence="1">Multi-pass membrane protein</topology>
    </subcellularLocation>
</comment>